<dbReference type="EMBL" id="MKGR01000022">
    <property type="protein sequence ID" value="OKP04240.1"/>
    <property type="molecule type" value="Genomic_DNA"/>
</dbReference>
<gene>
    <name evidence="1" type="ORF">Xentx_02765</name>
</gene>
<name>A0A1Q5TVM1_9GAMM</name>
<proteinExistence type="predicted"/>
<dbReference type="Proteomes" id="UP000186277">
    <property type="component" value="Unassembled WGS sequence"/>
</dbReference>
<evidence type="ECO:0000313" key="2">
    <source>
        <dbReference type="Proteomes" id="UP000186277"/>
    </source>
</evidence>
<comment type="caution">
    <text evidence="1">The sequence shown here is derived from an EMBL/GenBank/DDBJ whole genome shotgun (WGS) entry which is preliminary data.</text>
</comment>
<sequence length="44" mass="5275">MFIFPHLTITLYISSEDYLLPITLCYSMRVEYVFSKDRVILTLE</sequence>
<keyword evidence="2" id="KW-1185">Reference proteome</keyword>
<reference evidence="1 2" key="1">
    <citation type="submission" date="2016-09" db="EMBL/GenBank/DDBJ databases">
        <title>Xenorhabdus thuongxuanensis sp. nov. and Xenorhabdus eapokensis sp. nov., isolated from Steinernema species.</title>
        <authorList>
            <person name="Kaempfer P."/>
            <person name="Tobias N.J."/>
            <person name="Phan Ke L."/>
            <person name="Bode H.B."/>
            <person name="Glaeser S.P."/>
        </authorList>
    </citation>
    <scope>NUCLEOTIDE SEQUENCE [LARGE SCALE GENOMIC DNA]</scope>
    <source>
        <strain evidence="1 2">30TX1</strain>
    </source>
</reference>
<dbReference type="AlphaFoldDB" id="A0A1Q5TVM1"/>
<accession>A0A1Q5TVM1</accession>
<evidence type="ECO:0000313" key="1">
    <source>
        <dbReference type="EMBL" id="OKP04240.1"/>
    </source>
</evidence>
<protein>
    <submittedName>
        <fullName evidence="1">Uncharacterized protein</fullName>
    </submittedName>
</protein>
<organism evidence="1 2">
    <name type="scientific">Xenorhabdus thuongxuanensis</name>
    <dbReference type="NCBI Taxonomy" id="1873484"/>
    <lineage>
        <taxon>Bacteria</taxon>
        <taxon>Pseudomonadati</taxon>
        <taxon>Pseudomonadota</taxon>
        <taxon>Gammaproteobacteria</taxon>
        <taxon>Enterobacterales</taxon>
        <taxon>Morganellaceae</taxon>
        <taxon>Xenorhabdus</taxon>
    </lineage>
</organism>